<dbReference type="InterPro" id="IPR003846">
    <property type="entry name" value="SelO"/>
</dbReference>
<evidence type="ECO:0000313" key="12">
    <source>
        <dbReference type="Proteomes" id="UP000035579"/>
    </source>
</evidence>
<comment type="similarity">
    <text evidence="1 8">Belongs to the SELO family.</text>
</comment>
<dbReference type="EC" id="2.7.7.108" evidence="8"/>
<evidence type="ECO:0000256" key="4">
    <source>
        <dbReference type="ARBA" id="ARBA00022723"/>
    </source>
</evidence>
<gene>
    <name evidence="8" type="primary">ydiU</name>
    <name evidence="8" type="synonym">selO</name>
    <name evidence="10" type="ORF">AA314_04581</name>
    <name evidence="11" type="ORF">ATI61_113146</name>
</gene>
<accession>A0AAC8TEH1</accession>
<comment type="catalytic activity">
    <reaction evidence="8">
        <text>L-tyrosyl-[protein] + UTP = O-(5'-uridylyl)-L-tyrosyl-[protein] + diphosphate</text>
        <dbReference type="Rhea" id="RHEA:83887"/>
        <dbReference type="Rhea" id="RHEA-COMP:10136"/>
        <dbReference type="Rhea" id="RHEA-COMP:20238"/>
        <dbReference type="ChEBI" id="CHEBI:33019"/>
        <dbReference type="ChEBI" id="CHEBI:46398"/>
        <dbReference type="ChEBI" id="CHEBI:46858"/>
        <dbReference type="ChEBI" id="CHEBI:90602"/>
    </reaction>
</comment>
<dbReference type="EMBL" id="CP011509">
    <property type="protein sequence ID" value="AKJ02955.1"/>
    <property type="molecule type" value="Genomic_DNA"/>
</dbReference>
<comment type="cofactor">
    <cofactor evidence="8">
        <name>Mg(2+)</name>
        <dbReference type="ChEBI" id="CHEBI:18420"/>
    </cofactor>
    <cofactor evidence="8">
        <name>Mn(2+)</name>
        <dbReference type="ChEBI" id="CHEBI:29035"/>
    </cofactor>
</comment>
<dbReference type="NCBIfam" id="NF000658">
    <property type="entry name" value="PRK00029.1"/>
    <property type="match status" value="1"/>
</dbReference>
<feature type="region of interest" description="Disordered" evidence="9">
    <location>
        <begin position="494"/>
        <end position="522"/>
    </location>
</feature>
<dbReference type="GO" id="GO:0005524">
    <property type="term" value="F:ATP binding"/>
    <property type="evidence" value="ECO:0007669"/>
    <property type="project" value="UniProtKB-UniRule"/>
</dbReference>
<comment type="catalytic activity">
    <reaction evidence="8">
        <text>L-threonyl-[protein] + ATP = 3-O-(5'-adenylyl)-L-threonyl-[protein] + diphosphate</text>
        <dbReference type="Rhea" id="RHEA:54292"/>
        <dbReference type="Rhea" id="RHEA-COMP:11060"/>
        <dbReference type="Rhea" id="RHEA-COMP:13847"/>
        <dbReference type="ChEBI" id="CHEBI:30013"/>
        <dbReference type="ChEBI" id="CHEBI:30616"/>
        <dbReference type="ChEBI" id="CHEBI:33019"/>
        <dbReference type="ChEBI" id="CHEBI:138113"/>
        <dbReference type="EC" id="2.7.7.108"/>
    </reaction>
</comment>
<evidence type="ECO:0000256" key="7">
    <source>
        <dbReference type="ARBA" id="ARBA00022842"/>
    </source>
</evidence>
<keyword evidence="8" id="KW-0464">Manganese</keyword>
<feature type="binding site" evidence="8">
    <location>
        <position position="101"/>
    </location>
    <ligand>
        <name>ATP</name>
        <dbReference type="ChEBI" id="CHEBI:30616"/>
    </ligand>
</feature>
<evidence type="ECO:0000256" key="1">
    <source>
        <dbReference type="ARBA" id="ARBA00009747"/>
    </source>
</evidence>
<dbReference type="RefSeq" id="WP_047857152.1">
    <property type="nucleotide sequence ID" value="NZ_CP011509.1"/>
</dbReference>
<dbReference type="KEGG" id="age:AA314_04581"/>
<dbReference type="GO" id="GO:0030145">
    <property type="term" value="F:manganese ion binding"/>
    <property type="evidence" value="ECO:0007669"/>
    <property type="project" value="UniProtKB-UniRule"/>
</dbReference>
<reference evidence="10 12" key="1">
    <citation type="submission" date="2015-05" db="EMBL/GenBank/DDBJ databases">
        <title>Genome assembly of Archangium gephyra DSM 2261.</title>
        <authorList>
            <person name="Sharma G."/>
            <person name="Subramanian S."/>
        </authorList>
    </citation>
    <scope>NUCLEOTIDE SEQUENCE [LARGE SCALE GENOMIC DNA]</scope>
    <source>
        <strain evidence="10 12">DSM 2261</strain>
    </source>
</reference>
<protein>
    <recommendedName>
        <fullName evidence="8">Protein nucleotidyltransferase YdiU</fullName>
        <ecNumber evidence="8">2.7.7.-</ecNumber>
    </recommendedName>
    <alternativeName>
        <fullName evidence="8">Protein adenylyltransferase YdiU</fullName>
        <ecNumber evidence="8">2.7.7.108</ecNumber>
    </alternativeName>
    <alternativeName>
        <fullName evidence="8">Protein uridylyltransferase YdiU</fullName>
        <ecNumber evidence="8">2.7.7.-</ecNumber>
    </alternativeName>
</protein>
<dbReference type="AlphaFoldDB" id="A0AAC8TEH1"/>
<feature type="binding site" evidence="8">
    <location>
        <position position="270"/>
    </location>
    <ligand>
        <name>Mg(2+)</name>
        <dbReference type="ChEBI" id="CHEBI:18420"/>
    </ligand>
</feature>
<dbReference type="EC" id="2.7.7.-" evidence="8"/>
<dbReference type="GO" id="GO:0070733">
    <property type="term" value="F:AMPylase activity"/>
    <property type="evidence" value="ECO:0007669"/>
    <property type="project" value="UniProtKB-EC"/>
</dbReference>
<comment type="catalytic activity">
    <reaction evidence="8">
        <text>L-tyrosyl-[protein] + ATP = O-(5'-adenylyl)-L-tyrosyl-[protein] + diphosphate</text>
        <dbReference type="Rhea" id="RHEA:54288"/>
        <dbReference type="Rhea" id="RHEA-COMP:10136"/>
        <dbReference type="Rhea" id="RHEA-COMP:13846"/>
        <dbReference type="ChEBI" id="CHEBI:30616"/>
        <dbReference type="ChEBI" id="CHEBI:33019"/>
        <dbReference type="ChEBI" id="CHEBI:46858"/>
        <dbReference type="ChEBI" id="CHEBI:83624"/>
        <dbReference type="EC" id="2.7.7.108"/>
    </reaction>
</comment>
<organism evidence="10 12">
    <name type="scientific">Archangium gephyra</name>
    <dbReference type="NCBI Taxonomy" id="48"/>
    <lineage>
        <taxon>Bacteria</taxon>
        <taxon>Pseudomonadati</taxon>
        <taxon>Myxococcota</taxon>
        <taxon>Myxococcia</taxon>
        <taxon>Myxococcales</taxon>
        <taxon>Cystobacterineae</taxon>
        <taxon>Archangiaceae</taxon>
        <taxon>Archangium</taxon>
    </lineage>
</organism>
<dbReference type="EMBL" id="QUMU01000013">
    <property type="protein sequence ID" value="REG25082.1"/>
    <property type="molecule type" value="Genomic_DNA"/>
</dbReference>
<keyword evidence="2 8" id="KW-0808">Transferase</keyword>
<dbReference type="GO" id="GO:0000287">
    <property type="term" value="F:magnesium ion binding"/>
    <property type="evidence" value="ECO:0007669"/>
    <property type="project" value="UniProtKB-UniRule"/>
</dbReference>
<sequence>MPRFTSRFIDSMPGDPLQDARPRQVQGALWSKVQPTPVSAPRLVAYSKEVVQLLGLDEETLRSPEFVRVLAGNALWPGMVPYAANYGGHQFGNWAGQLGDGRAIVLGELLAPDGQQYELQLKGAGRTPYSRRGDGRAVLRSSIREFLCSEAMHHLGVPTTRALSLVATGDEVIRDMFYDGHPEAEPGAIVCRVAPSFLRFGNFELCTSREDMGLLKQLADYTLKHFFPELGAPGKDTYAAFFREVARRTARLMAHWQAVGFVHGVMNTDNMSILGLTIDYGPYGWLEDFDPGWTPNTTDAMEHRYRYGNQPNIGLWNVERLGVALLPLLEDQEALVEEGLVEYQRTFSAELSGRFAAKLGLSSLEGQADVALVNECFAWLAAHETDMTIFFRGLSQVVTLPEAPRELPRPVRDAFYGPVQEAHGARVLEWLATWWQRTRREAAPPAELARRMDAVNPRYVMRNWLAQEAIDAAHQGDDSKVHALLEVMRRPYEEQPGREAYAAKRPDWARSKPGCSALSCSS</sequence>
<evidence type="ECO:0000256" key="2">
    <source>
        <dbReference type="ARBA" id="ARBA00022679"/>
    </source>
</evidence>
<keyword evidence="13" id="KW-1185">Reference proteome</keyword>
<evidence type="ECO:0000256" key="5">
    <source>
        <dbReference type="ARBA" id="ARBA00022741"/>
    </source>
</evidence>
<feature type="binding site" evidence="8">
    <location>
        <position position="279"/>
    </location>
    <ligand>
        <name>ATP</name>
        <dbReference type="ChEBI" id="CHEBI:30616"/>
    </ligand>
</feature>
<comment type="catalytic activity">
    <reaction evidence="8">
        <text>L-seryl-[protein] + ATP = 3-O-(5'-adenylyl)-L-seryl-[protein] + diphosphate</text>
        <dbReference type="Rhea" id="RHEA:58120"/>
        <dbReference type="Rhea" id="RHEA-COMP:9863"/>
        <dbReference type="Rhea" id="RHEA-COMP:15073"/>
        <dbReference type="ChEBI" id="CHEBI:29999"/>
        <dbReference type="ChEBI" id="CHEBI:30616"/>
        <dbReference type="ChEBI" id="CHEBI:33019"/>
        <dbReference type="ChEBI" id="CHEBI:142516"/>
        <dbReference type="EC" id="2.7.7.108"/>
    </reaction>
</comment>
<feature type="binding site" evidence="8">
    <location>
        <position position="199"/>
    </location>
    <ligand>
        <name>ATP</name>
        <dbReference type="ChEBI" id="CHEBI:30616"/>
    </ligand>
</feature>
<dbReference type="PANTHER" id="PTHR32057">
    <property type="entry name" value="PROTEIN ADENYLYLTRANSFERASE SELO, MITOCHONDRIAL"/>
    <property type="match status" value="1"/>
</dbReference>
<keyword evidence="3 8" id="KW-0548">Nucleotidyltransferase</keyword>
<comment type="function">
    <text evidence="8">Nucleotidyltransferase involved in the post-translational modification of proteins. It can catalyze the addition of adenosine monophosphate (AMP) or uridine monophosphate (UMP) to a protein, resulting in modifications known as AMPylation and UMPylation.</text>
</comment>
<comment type="catalytic activity">
    <reaction evidence="8">
        <text>L-histidyl-[protein] + UTP = N(tele)-(5'-uridylyl)-L-histidyl-[protein] + diphosphate</text>
        <dbReference type="Rhea" id="RHEA:83891"/>
        <dbReference type="Rhea" id="RHEA-COMP:9745"/>
        <dbReference type="Rhea" id="RHEA-COMP:20239"/>
        <dbReference type="ChEBI" id="CHEBI:29979"/>
        <dbReference type="ChEBI" id="CHEBI:33019"/>
        <dbReference type="ChEBI" id="CHEBI:46398"/>
        <dbReference type="ChEBI" id="CHEBI:233474"/>
    </reaction>
</comment>
<feature type="active site" description="Proton acceptor" evidence="8">
    <location>
        <position position="269"/>
    </location>
</feature>
<feature type="binding site" evidence="8">
    <location>
        <position position="122"/>
    </location>
    <ligand>
        <name>ATP</name>
        <dbReference type="ChEBI" id="CHEBI:30616"/>
    </ligand>
</feature>
<name>A0AAC8TEH1_9BACT</name>
<feature type="binding site" evidence="8">
    <location>
        <position position="279"/>
    </location>
    <ligand>
        <name>Mg(2+)</name>
        <dbReference type="ChEBI" id="CHEBI:18420"/>
    </ligand>
</feature>
<feature type="binding site" evidence="8">
    <location>
        <position position="134"/>
    </location>
    <ligand>
        <name>ATP</name>
        <dbReference type="ChEBI" id="CHEBI:30616"/>
    </ligand>
</feature>
<keyword evidence="4 8" id="KW-0479">Metal-binding</keyword>
<keyword evidence="7 8" id="KW-0460">Magnesium</keyword>
<evidence type="ECO:0000256" key="3">
    <source>
        <dbReference type="ARBA" id="ARBA00022695"/>
    </source>
</evidence>
<evidence type="ECO:0000256" key="9">
    <source>
        <dbReference type="SAM" id="MobiDB-lite"/>
    </source>
</evidence>
<keyword evidence="5 8" id="KW-0547">Nucleotide-binding</keyword>
<dbReference type="HAMAP" id="MF_00692">
    <property type="entry name" value="SelO"/>
    <property type="match status" value="1"/>
</dbReference>
<evidence type="ECO:0000313" key="13">
    <source>
        <dbReference type="Proteomes" id="UP000256345"/>
    </source>
</evidence>
<feature type="binding site" evidence="8">
    <location>
        <position position="99"/>
    </location>
    <ligand>
        <name>ATP</name>
        <dbReference type="ChEBI" id="CHEBI:30616"/>
    </ligand>
</feature>
<evidence type="ECO:0000313" key="10">
    <source>
        <dbReference type="EMBL" id="AKJ02955.1"/>
    </source>
</evidence>
<evidence type="ECO:0000256" key="6">
    <source>
        <dbReference type="ARBA" id="ARBA00022840"/>
    </source>
</evidence>
<evidence type="ECO:0000256" key="8">
    <source>
        <dbReference type="HAMAP-Rule" id="MF_00692"/>
    </source>
</evidence>
<feature type="compositionally biased region" description="Basic and acidic residues" evidence="9">
    <location>
        <begin position="494"/>
        <end position="510"/>
    </location>
</feature>
<dbReference type="Proteomes" id="UP000256345">
    <property type="component" value="Unassembled WGS sequence"/>
</dbReference>
<feature type="binding site" evidence="8">
    <location>
        <position position="102"/>
    </location>
    <ligand>
        <name>ATP</name>
        <dbReference type="ChEBI" id="CHEBI:30616"/>
    </ligand>
</feature>
<reference evidence="11 13" key="2">
    <citation type="submission" date="2018-08" db="EMBL/GenBank/DDBJ databases">
        <title>Genomic Encyclopedia of Archaeal and Bacterial Type Strains, Phase II (KMG-II): from individual species to whole genera.</title>
        <authorList>
            <person name="Goeker M."/>
        </authorList>
    </citation>
    <scope>NUCLEOTIDE SEQUENCE [LARGE SCALE GENOMIC DNA]</scope>
    <source>
        <strain evidence="11 13">DSM 2261</strain>
    </source>
</reference>
<dbReference type="Pfam" id="PF02696">
    <property type="entry name" value="SelO"/>
    <property type="match status" value="1"/>
</dbReference>
<feature type="binding site" evidence="8">
    <location>
        <position position="192"/>
    </location>
    <ligand>
        <name>ATP</name>
        <dbReference type="ChEBI" id="CHEBI:30616"/>
    </ligand>
</feature>
<keyword evidence="6 8" id="KW-0067">ATP-binding</keyword>
<evidence type="ECO:0000313" key="11">
    <source>
        <dbReference type="EMBL" id="REG25082.1"/>
    </source>
</evidence>
<dbReference type="PANTHER" id="PTHR32057:SF14">
    <property type="entry name" value="PROTEIN ADENYLYLTRANSFERASE SELO, MITOCHONDRIAL"/>
    <property type="match status" value="1"/>
</dbReference>
<dbReference type="Proteomes" id="UP000035579">
    <property type="component" value="Chromosome"/>
</dbReference>
<proteinExistence type="inferred from homology"/>
<comment type="catalytic activity">
    <reaction evidence="8">
        <text>L-seryl-[protein] + UTP = O-(5'-uridylyl)-L-seryl-[protein] + diphosphate</text>
        <dbReference type="Rhea" id="RHEA:64604"/>
        <dbReference type="Rhea" id="RHEA-COMP:9863"/>
        <dbReference type="Rhea" id="RHEA-COMP:16635"/>
        <dbReference type="ChEBI" id="CHEBI:29999"/>
        <dbReference type="ChEBI" id="CHEBI:33019"/>
        <dbReference type="ChEBI" id="CHEBI:46398"/>
        <dbReference type="ChEBI" id="CHEBI:156051"/>
    </reaction>
</comment>
<feature type="binding site" evidence="8">
    <location>
        <position position="135"/>
    </location>
    <ligand>
        <name>ATP</name>
        <dbReference type="ChEBI" id="CHEBI:30616"/>
    </ligand>
</feature>